<keyword evidence="3" id="KW-0539">Nucleus</keyword>
<evidence type="ECO:0000256" key="3">
    <source>
        <dbReference type="ARBA" id="ARBA00023242"/>
    </source>
</evidence>
<dbReference type="EMBL" id="PVWQ01000010">
    <property type="protein sequence ID" value="RDW70733.1"/>
    <property type="molecule type" value="Genomic_DNA"/>
</dbReference>
<dbReference type="InterPro" id="IPR000953">
    <property type="entry name" value="Chromo/chromo_shadow_dom"/>
</dbReference>
<feature type="region of interest" description="Disordered" evidence="4">
    <location>
        <begin position="312"/>
        <end position="343"/>
    </location>
</feature>
<evidence type="ECO:0000256" key="4">
    <source>
        <dbReference type="SAM" id="MobiDB-lite"/>
    </source>
</evidence>
<feature type="region of interest" description="Disordered" evidence="4">
    <location>
        <begin position="980"/>
        <end position="1020"/>
    </location>
</feature>
<dbReference type="PROSITE" id="PS50013">
    <property type="entry name" value="CHROMO_2"/>
    <property type="match status" value="1"/>
</dbReference>
<evidence type="ECO:0000256" key="1">
    <source>
        <dbReference type="ARBA" id="ARBA00004123"/>
    </source>
</evidence>
<reference evidence="6 7" key="1">
    <citation type="journal article" date="2018" name="IMA Fungus">
        <title>IMA Genome-F 9: Draft genome sequence of Annulohypoxylon stygium, Aspergillus mulundensis, Berkeleyomyces basicola (syn. Thielaviopsis basicola), Ceratocystis smalleyi, two Cercospora beticola strains, Coleophoma cylindrospora, Fusarium fracticaudum, Phialophora cf. hyalina, and Morchella septimelata.</title>
        <authorList>
            <person name="Wingfield B.D."/>
            <person name="Bills G.F."/>
            <person name="Dong Y."/>
            <person name="Huang W."/>
            <person name="Nel W.J."/>
            <person name="Swalarsk-Parry B.S."/>
            <person name="Vaghefi N."/>
            <person name="Wilken P.M."/>
            <person name="An Z."/>
            <person name="de Beer Z.W."/>
            <person name="De Vos L."/>
            <person name="Chen L."/>
            <person name="Duong T.A."/>
            <person name="Gao Y."/>
            <person name="Hammerbacher A."/>
            <person name="Kikkert J.R."/>
            <person name="Li Y."/>
            <person name="Li H."/>
            <person name="Li K."/>
            <person name="Li Q."/>
            <person name="Liu X."/>
            <person name="Ma X."/>
            <person name="Naidoo K."/>
            <person name="Pethybridge S.J."/>
            <person name="Sun J."/>
            <person name="Steenkamp E.T."/>
            <person name="van der Nest M.A."/>
            <person name="van Wyk S."/>
            <person name="Wingfield M.J."/>
            <person name="Xiong C."/>
            <person name="Yue Q."/>
            <person name="Zhang X."/>
        </authorList>
    </citation>
    <scope>NUCLEOTIDE SEQUENCE [LARGE SCALE GENOMIC DNA]</scope>
    <source>
        <strain evidence="6 7">DSM 5745</strain>
    </source>
</reference>
<dbReference type="Pfam" id="PF00385">
    <property type="entry name" value="Chromo"/>
    <property type="match status" value="1"/>
</dbReference>
<evidence type="ECO:0000313" key="7">
    <source>
        <dbReference type="Proteomes" id="UP000256690"/>
    </source>
</evidence>
<protein>
    <recommendedName>
        <fullName evidence="5">Chromo domain-containing protein</fullName>
    </recommendedName>
</protein>
<dbReference type="PANTHER" id="PTHR22812">
    <property type="entry name" value="CHROMOBOX PROTEIN"/>
    <property type="match status" value="1"/>
</dbReference>
<dbReference type="AlphaFoldDB" id="A0A3D8R9J5"/>
<feature type="domain" description="Chromo" evidence="5">
    <location>
        <begin position="25"/>
        <end position="85"/>
    </location>
</feature>
<dbReference type="GO" id="GO:0005634">
    <property type="term" value="C:nucleus"/>
    <property type="evidence" value="ECO:0007669"/>
    <property type="project" value="UniProtKB-SubCell"/>
</dbReference>
<dbReference type="SUPFAM" id="SSF54160">
    <property type="entry name" value="Chromo domain-like"/>
    <property type="match status" value="1"/>
</dbReference>
<dbReference type="InterPro" id="IPR016197">
    <property type="entry name" value="Chromo-like_dom_sf"/>
</dbReference>
<accession>A0A3D8R9J5</accession>
<feature type="region of interest" description="Disordered" evidence="4">
    <location>
        <begin position="566"/>
        <end position="594"/>
    </location>
</feature>
<sequence>MAMDNPSDDDISLTSTVESDQASEYYVDTILAECEFAEDDMRYLVRWEGYNVLRSTWEPKESFNNVRETLLEWEDKKQRISEGKEQPFDVTAWEATCRRSDQEKEERKRRRSAKRRKIAASEERRNPTLVKNTATVGKAASQRSPNASTRRRPPGPSRSLYSEQGHPARQLAGLSVSRVPPVARFGTSQPASKSVRPKKGFSTDEGEQFATPWRKFRVNTYSKNKELQPNVDQVDIRPPSDWDSMPNVKAIQPGSSRQITDMNRGGPTENGPRPSLASSGLSHTQPQSPLASPRPDSDLWYASSSRNAERLRSDIAGTGGPVSSKPELNLKIPPREPSGYRPAAGKFDLEFRDRKPAGGYRTAYIPHTNSQRWWNKGEVYVNLYIGQDKREFADARLCGLPYVEAVKPILRTKQPYPPGKIEVWFRDQYTWDQYEKIRAEISNKPFANGWIEGFDDTESLIRPVAEQLWKENKIAIAQINPNQVLLAYPPGSVHFSFPGETVPPRGYLFLALRNIFGPIHNLRLNERISYPPLTEVNNALKNGHAELTMATVSSGQKASRNFNVAQGSIGQPSTASPKLTTPDTSTYAQSPTLNSPIAQFPNNISTTREIHASTKRTHLDIRPTKALPQGRTGSEFTETKAELSKEELDKLFLTRFGITFEKLTFSNGTDKRNQTKVFYIWYPDDSQAVKDEEKQLTNFLGKHKQLWFTNSTNRLDKGWEKFMNLVTGNTMHGVVLFHQSIVQYNKLPQLVRAIRRTTNFWKVSLAKPIQYLDPPLHVQRLFPHGGVYLLTEDFMVHEQVAAMIILQWFHEYSRKKNPGTYKLMLRPDIMNWLLNNMEVGDDSQRCRWFTMYHLVKQIGFNPNDDIIPGLEEDFIISPPTLPKYGFRTADDSPDIPKNCTQEQRNTDHLGEFFAGYALLNAHRFRRFYMITSLEHLERWKKWHHIEIGGYQDFLQFQSVKPELIHERLFKGTSAAFASADATPVSPAAPRPSKPSGGLVHEQRSVSVGNQLPTRYGQPYH</sequence>
<dbReference type="GeneID" id="38118614"/>
<feature type="compositionally biased region" description="Polar residues" evidence="4">
    <location>
        <begin position="276"/>
        <end position="290"/>
    </location>
</feature>
<dbReference type="Gene3D" id="2.40.50.40">
    <property type="match status" value="1"/>
</dbReference>
<dbReference type="GO" id="GO:0006338">
    <property type="term" value="P:chromatin remodeling"/>
    <property type="evidence" value="ECO:0007669"/>
    <property type="project" value="UniProtKB-ARBA"/>
</dbReference>
<proteinExistence type="predicted"/>
<gene>
    <name evidence="6" type="ORF">DSM5745_08244</name>
</gene>
<keyword evidence="7" id="KW-1185">Reference proteome</keyword>
<feature type="region of interest" description="Disordered" evidence="4">
    <location>
        <begin position="91"/>
        <end position="208"/>
    </location>
</feature>
<dbReference type="RefSeq" id="XP_026601264.1">
    <property type="nucleotide sequence ID" value="XM_026750260.1"/>
</dbReference>
<evidence type="ECO:0000259" key="5">
    <source>
        <dbReference type="PROSITE" id="PS50013"/>
    </source>
</evidence>
<name>A0A3D8R9J5_9EURO</name>
<dbReference type="InterPro" id="IPR023780">
    <property type="entry name" value="Chromo_domain"/>
</dbReference>
<feature type="region of interest" description="Disordered" evidence="4">
    <location>
        <begin position="229"/>
        <end position="300"/>
    </location>
</feature>
<dbReference type="Proteomes" id="UP000256690">
    <property type="component" value="Unassembled WGS sequence"/>
</dbReference>
<evidence type="ECO:0000256" key="2">
    <source>
        <dbReference type="ARBA" id="ARBA00011353"/>
    </source>
</evidence>
<comment type="caution">
    <text evidence="6">The sequence shown here is derived from an EMBL/GenBank/DDBJ whole genome shotgun (WGS) entry which is preliminary data.</text>
</comment>
<comment type="subunit">
    <text evidence="2">Component of the NuA4 histone acetyltransferase complex.</text>
</comment>
<dbReference type="OrthoDB" id="1918685at2759"/>
<evidence type="ECO:0000313" key="6">
    <source>
        <dbReference type="EMBL" id="RDW70733.1"/>
    </source>
</evidence>
<feature type="compositionally biased region" description="Basic residues" evidence="4">
    <location>
        <begin position="107"/>
        <end position="118"/>
    </location>
</feature>
<comment type="subcellular location">
    <subcellularLocation>
        <location evidence="1">Nucleus</location>
    </subcellularLocation>
</comment>
<feature type="compositionally biased region" description="Polar residues" evidence="4">
    <location>
        <begin position="129"/>
        <end position="147"/>
    </location>
</feature>
<dbReference type="InterPro" id="IPR051219">
    <property type="entry name" value="Heterochromatin_chromo-domain"/>
</dbReference>
<organism evidence="6 7">
    <name type="scientific">Aspergillus mulundensis</name>
    <dbReference type="NCBI Taxonomy" id="1810919"/>
    <lineage>
        <taxon>Eukaryota</taxon>
        <taxon>Fungi</taxon>
        <taxon>Dikarya</taxon>
        <taxon>Ascomycota</taxon>
        <taxon>Pezizomycotina</taxon>
        <taxon>Eurotiomycetes</taxon>
        <taxon>Eurotiomycetidae</taxon>
        <taxon>Eurotiales</taxon>
        <taxon>Aspergillaceae</taxon>
        <taxon>Aspergillus</taxon>
        <taxon>Aspergillus subgen. Nidulantes</taxon>
    </lineage>
</organism>
<feature type="compositionally biased region" description="Basic and acidic residues" evidence="4">
    <location>
        <begin position="96"/>
        <end position="106"/>
    </location>
</feature>
<dbReference type="STRING" id="1810919.A0A3D8R9J5"/>